<reference evidence="6 7" key="1">
    <citation type="submission" date="2023-02" db="EMBL/GenBank/DDBJ databases">
        <title>Oceanobacillus kimchii IFOP_LL358 isolated form Alexandrium catenella lab strain.</title>
        <authorList>
            <person name="Gajardo G."/>
            <person name="Ueki S."/>
            <person name="Maruyama F."/>
        </authorList>
    </citation>
    <scope>NUCLEOTIDE SEQUENCE [LARGE SCALE GENOMIC DNA]</scope>
    <source>
        <strain evidence="6 7">IFOP_LL358</strain>
    </source>
</reference>
<proteinExistence type="predicted"/>
<keyword evidence="3 4" id="KW-0067">ATP-binding</keyword>
<dbReference type="PANTHER" id="PTHR21621">
    <property type="entry name" value="RIBOSOMAL PROTEIN S6 MODIFICATION PROTEIN"/>
    <property type="match status" value="1"/>
</dbReference>
<accession>A0ABQ5TK84</accession>
<dbReference type="Gene3D" id="3.40.50.20">
    <property type="match status" value="1"/>
</dbReference>
<dbReference type="InterPro" id="IPR011761">
    <property type="entry name" value="ATP-grasp"/>
</dbReference>
<evidence type="ECO:0000256" key="2">
    <source>
        <dbReference type="ARBA" id="ARBA00022741"/>
    </source>
</evidence>
<dbReference type="Proteomes" id="UP001275436">
    <property type="component" value="Unassembled WGS sequence"/>
</dbReference>
<dbReference type="PANTHER" id="PTHR21621:SF2">
    <property type="entry name" value="COENZYME GAMMA-F420-2:ALPHA-L-GLUTAMATE LIGASE"/>
    <property type="match status" value="1"/>
</dbReference>
<keyword evidence="7" id="KW-1185">Reference proteome</keyword>
<comment type="caution">
    <text evidence="6">The sequence shown here is derived from an EMBL/GenBank/DDBJ whole genome shotgun (WGS) entry which is preliminary data.</text>
</comment>
<evidence type="ECO:0000259" key="5">
    <source>
        <dbReference type="PROSITE" id="PS50975"/>
    </source>
</evidence>
<dbReference type="SUPFAM" id="SSF56059">
    <property type="entry name" value="Glutathione synthetase ATP-binding domain-like"/>
    <property type="match status" value="1"/>
</dbReference>
<evidence type="ECO:0000256" key="1">
    <source>
        <dbReference type="ARBA" id="ARBA00022723"/>
    </source>
</evidence>
<dbReference type="PROSITE" id="PS50975">
    <property type="entry name" value="ATP_GRASP"/>
    <property type="match status" value="1"/>
</dbReference>
<feature type="domain" description="ATP-grasp" evidence="5">
    <location>
        <begin position="104"/>
        <end position="292"/>
    </location>
</feature>
<dbReference type="GO" id="GO:0016874">
    <property type="term" value="F:ligase activity"/>
    <property type="evidence" value="ECO:0007669"/>
    <property type="project" value="UniProtKB-KW"/>
</dbReference>
<gene>
    <name evidence="6" type="primary">rimK</name>
    <name evidence="6" type="ORF">MACH08_25050</name>
</gene>
<evidence type="ECO:0000313" key="7">
    <source>
        <dbReference type="Proteomes" id="UP001275436"/>
    </source>
</evidence>
<keyword evidence="2 4" id="KW-0547">Nucleotide-binding</keyword>
<dbReference type="NCBIfam" id="TIGR00768">
    <property type="entry name" value="rimK_fam"/>
    <property type="match status" value="1"/>
</dbReference>
<dbReference type="RefSeq" id="WP_069685210.1">
    <property type="nucleotide sequence ID" value="NZ_BSKO01000001.1"/>
</dbReference>
<evidence type="ECO:0000256" key="3">
    <source>
        <dbReference type="ARBA" id="ARBA00022840"/>
    </source>
</evidence>
<dbReference type="InterPro" id="IPR013651">
    <property type="entry name" value="ATP-grasp_RimK-type"/>
</dbReference>
<dbReference type="EMBL" id="BSKO01000001">
    <property type="protein sequence ID" value="GLO66721.1"/>
    <property type="molecule type" value="Genomic_DNA"/>
</dbReference>
<name>A0ABQ5TK84_9BACI</name>
<organism evidence="6 7">
    <name type="scientific">Oceanobacillus kimchii</name>
    <dbReference type="NCBI Taxonomy" id="746691"/>
    <lineage>
        <taxon>Bacteria</taxon>
        <taxon>Bacillati</taxon>
        <taxon>Bacillota</taxon>
        <taxon>Bacilli</taxon>
        <taxon>Bacillales</taxon>
        <taxon>Bacillaceae</taxon>
        <taxon>Oceanobacillus</taxon>
    </lineage>
</organism>
<dbReference type="Gene3D" id="3.30.470.20">
    <property type="entry name" value="ATP-grasp fold, B domain"/>
    <property type="match status" value="1"/>
</dbReference>
<dbReference type="Gene3D" id="3.30.1490.20">
    <property type="entry name" value="ATP-grasp fold, A domain"/>
    <property type="match status" value="1"/>
</dbReference>
<dbReference type="InterPro" id="IPR013815">
    <property type="entry name" value="ATP_grasp_subdomain_1"/>
</dbReference>
<keyword evidence="1" id="KW-0479">Metal-binding</keyword>
<evidence type="ECO:0000256" key="4">
    <source>
        <dbReference type="PROSITE-ProRule" id="PRU00409"/>
    </source>
</evidence>
<dbReference type="Pfam" id="PF08443">
    <property type="entry name" value="RimK"/>
    <property type="match status" value="1"/>
</dbReference>
<keyword evidence="6" id="KW-0436">Ligase</keyword>
<protein>
    <submittedName>
        <fullName evidence="6">Alpha-L-glutamate ligase</fullName>
    </submittedName>
</protein>
<dbReference type="InterPro" id="IPR004666">
    <property type="entry name" value="Rp_bS6_RimK/Lys_biosynth_LsyX"/>
</dbReference>
<evidence type="ECO:0000313" key="6">
    <source>
        <dbReference type="EMBL" id="GLO66721.1"/>
    </source>
</evidence>
<sequence length="296" mass="33240">MKKTGWIIVNGNLITDKFIDYAKMIQAAAQKQHMDISIIKNNNLILDLSDKQPLGLHNQTYTLPDFVFFIDKDIYLAKYLEQLGIPVFNNSSTIEMSDDKIQTYQKLSDTGIPIPHTIIAPKIYTTGILSDDYLQSIIHKLGIPLVVKEAFGSFGEQVYLVHDFEELKELTNQLQGKPFLFQTFISSSHGRDIRLQVVGDKVIAAMERNNNQDFRANITNGGNMKPFNPDPKSINIAIAAARAINADFAGVDLLFGPDDSYLVCEINANAHIRNLTECTGVNIADEMITYIERKIK</sequence>